<dbReference type="AlphaFoldDB" id="A0A6L9MHG1"/>
<sequence length="67" mass="7155">MSNYRDPKVTTTENKSSVGKWIGIAIAVILALILLAWALGSFDEEEAEVVPMVTEEGTAPVVVPPAE</sequence>
<proteinExistence type="predicted"/>
<accession>A0A6L9MHG1</accession>
<name>A0A6L9MHG1_9HYPH</name>
<evidence type="ECO:0000313" key="3">
    <source>
        <dbReference type="Proteomes" id="UP000476332"/>
    </source>
</evidence>
<keyword evidence="1" id="KW-1133">Transmembrane helix</keyword>
<comment type="caution">
    <text evidence="2">The sequence shown here is derived from an EMBL/GenBank/DDBJ whole genome shotgun (WGS) entry which is preliminary data.</text>
</comment>
<keyword evidence="1" id="KW-0812">Transmembrane</keyword>
<dbReference type="EMBL" id="JAAAMJ010000006">
    <property type="protein sequence ID" value="NDV87106.1"/>
    <property type="molecule type" value="Genomic_DNA"/>
</dbReference>
<reference evidence="2 3" key="1">
    <citation type="submission" date="2020-01" db="EMBL/GenBank/DDBJ databases">
        <title>Genomes of bacteria type strains.</title>
        <authorList>
            <person name="Chen J."/>
            <person name="Zhu S."/>
            <person name="Chen J."/>
        </authorList>
    </citation>
    <scope>NUCLEOTIDE SEQUENCE [LARGE SCALE GENOMIC DNA]</scope>
    <source>
        <strain evidence="2 3">KCTC 52919</strain>
    </source>
</reference>
<protein>
    <submittedName>
        <fullName evidence="2">Uncharacterized protein</fullName>
    </submittedName>
</protein>
<keyword evidence="1" id="KW-0472">Membrane</keyword>
<evidence type="ECO:0000256" key="1">
    <source>
        <dbReference type="SAM" id="Phobius"/>
    </source>
</evidence>
<gene>
    <name evidence="2" type="ORF">GTW51_10370</name>
</gene>
<dbReference type="Proteomes" id="UP000476332">
    <property type="component" value="Unassembled WGS sequence"/>
</dbReference>
<dbReference type="RefSeq" id="WP_163043857.1">
    <property type="nucleotide sequence ID" value="NZ_JAAAMJ010000006.1"/>
</dbReference>
<keyword evidence="3" id="KW-1185">Reference proteome</keyword>
<evidence type="ECO:0000313" key="2">
    <source>
        <dbReference type="EMBL" id="NDV87106.1"/>
    </source>
</evidence>
<feature type="transmembrane region" description="Helical" evidence="1">
    <location>
        <begin position="21"/>
        <end position="42"/>
    </location>
</feature>
<organism evidence="2 3">
    <name type="scientific">Aurantimonas aggregata</name>
    <dbReference type="NCBI Taxonomy" id="2047720"/>
    <lineage>
        <taxon>Bacteria</taxon>
        <taxon>Pseudomonadati</taxon>
        <taxon>Pseudomonadota</taxon>
        <taxon>Alphaproteobacteria</taxon>
        <taxon>Hyphomicrobiales</taxon>
        <taxon>Aurantimonadaceae</taxon>
        <taxon>Aurantimonas</taxon>
    </lineage>
</organism>